<organism evidence="1 2">
    <name type="scientific">Bacillus cereus</name>
    <dbReference type="NCBI Taxonomy" id="1396"/>
    <lineage>
        <taxon>Bacteria</taxon>
        <taxon>Bacillati</taxon>
        <taxon>Bacillota</taxon>
        <taxon>Bacilli</taxon>
        <taxon>Bacillales</taxon>
        <taxon>Bacillaceae</taxon>
        <taxon>Bacillus</taxon>
        <taxon>Bacillus cereus group</taxon>
    </lineage>
</organism>
<protein>
    <submittedName>
        <fullName evidence="1">Uncharacterized protein</fullName>
    </submittedName>
</protein>
<reference evidence="1 2" key="1">
    <citation type="submission" date="2015-04" db="EMBL/GenBank/DDBJ databases">
        <title>Draft Genome Sequences of Eight Spore-Forming Food Isolates of Bacillus cereus Genome sequencing.</title>
        <authorList>
            <person name="Krawcyk A.O."/>
            <person name="de Jong A."/>
            <person name="Eijlander R.T."/>
            <person name="Berendsen E.M."/>
            <person name="Holsappel S."/>
            <person name="Wells-Bennik M."/>
            <person name="Kuipers O.P."/>
        </authorList>
    </citation>
    <scope>NUCLEOTIDE SEQUENCE [LARGE SCALE GENOMIC DNA]</scope>
    <source>
        <strain evidence="1 2">B4077</strain>
    </source>
</reference>
<dbReference type="PATRIC" id="fig|1396.428.peg.932"/>
<gene>
    <name evidence="1" type="ORF">B4077_4582</name>
</gene>
<evidence type="ECO:0000313" key="1">
    <source>
        <dbReference type="EMBL" id="KLA24588.1"/>
    </source>
</evidence>
<proteinExistence type="predicted"/>
<accession>A0A0G8EK45</accession>
<dbReference type="Proteomes" id="UP000035214">
    <property type="component" value="Unassembled WGS sequence"/>
</dbReference>
<evidence type="ECO:0000313" key="2">
    <source>
        <dbReference type="Proteomes" id="UP000035214"/>
    </source>
</evidence>
<comment type="caution">
    <text evidence="1">The sequence shown here is derived from an EMBL/GenBank/DDBJ whole genome shotgun (WGS) entry which is preliminary data.</text>
</comment>
<dbReference type="AlphaFoldDB" id="A0A0G8EK45"/>
<sequence length="40" mass="4793">MNLKGISDFEREGMFQEEMLKVTVLEHDEVFRIGIFVIYK</sequence>
<dbReference type="EMBL" id="LCYI01000050">
    <property type="protein sequence ID" value="KLA24588.1"/>
    <property type="molecule type" value="Genomic_DNA"/>
</dbReference>
<name>A0A0G8EK45_BACCE</name>